<dbReference type="Proteomes" id="UP000230790">
    <property type="component" value="Unassembled WGS sequence"/>
</dbReference>
<dbReference type="Pfam" id="PF02190">
    <property type="entry name" value="LON_substr_bdg"/>
    <property type="match status" value="1"/>
</dbReference>
<dbReference type="SUPFAM" id="SSF88697">
    <property type="entry name" value="PUA domain-like"/>
    <property type="match status" value="1"/>
</dbReference>
<evidence type="ECO:0000313" key="2">
    <source>
        <dbReference type="EMBL" id="PJF46736.1"/>
    </source>
</evidence>
<dbReference type="PANTHER" id="PTHR46732:SF8">
    <property type="entry name" value="ATP-DEPENDENT PROTEASE LA (LON) DOMAIN PROTEIN"/>
    <property type="match status" value="1"/>
</dbReference>
<proteinExistence type="predicted"/>
<protein>
    <recommendedName>
        <fullName evidence="1">Lon N-terminal domain-containing protein</fullName>
    </recommendedName>
</protein>
<dbReference type="SMART" id="SM00464">
    <property type="entry name" value="LON"/>
    <property type="match status" value="1"/>
</dbReference>
<name>A0A2M8QAA3_9CHLR</name>
<dbReference type="InterPro" id="IPR015947">
    <property type="entry name" value="PUA-like_sf"/>
</dbReference>
<gene>
    <name evidence="2" type="ORF">CUN48_12290</name>
</gene>
<reference evidence="2 3" key="1">
    <citation type="submission" date="2017-11" db="EMBL/GenBank/DDBJ databases">
        <title>Evolution of Phototrophy in the Chloroflexi Phylum Driven by Horizontal Gene Transfer.</title>
        <authorList>
            <person name="Ward L.M."/>
            <person name="Hemp J."/>
            <person name="Shih P.M."/>
            <person name="Mcglynn S.E."/>
            <person name="Fischer W."/>
        </authorList>
    </citation>
    <scope>NUCLEOTIDE SEQUENCE [LARGE SCALE GENOMIC DNA]</scope>
    <source>
        <strain evidence="2">JP3_7</strain>
    </source>
</reference>
<evidence type="ECO:0000313" key="3">
    <source>
        <dbReference type="Proteomes" id="UP000230790"/>
    </source>
</evidence>
<accession>A0A2M8QAA3</accession>
<dbReference type="InterPro" id="IPR003111">
    <property type="entry name" value="Lon_prtase_N"/>
</dbReference>
<dbReference type="Gene3D" id="2.30.130.40">
    <property type="entry name" value="LON domain-like"/>
    <property type="match status" value="1"/>
</dbReference>
<organism evidence="2 3">
    <name type="scientific">Candidatus Thermofonsia Clade 3 bacterium</name>
    <dbReference type="NCBI Taxonomy" id="2364212"/>
    <lineage>
        <taxon>Bacteria</taxon>
        <taxon>Bacillati</taxon>
        <taxon>Chloroflexota</taxon>
        <taxon>Candidatus Thermofontia</taxon>
        <taxon>Candidatus Thermofonsia Clade 3</taxon>
    </lineage>
</organism>
<sequence length="237" mass="27051">MGWAAAQDGYNQCSSWSKRKMEAKVRALPLFPLNVVLFPGQTLPLHIFEPRYRVMIRRCIENDEPFGVVLARDEEPDEPHDIGTSARVTDAERLSDGRMNIVTLGEERFRLHDFRASEHGYLIGDVTPFPFIEDAAPADPLVHTVSQRLARYLKRLGEASGLHFRFDHFPTQPVDVAVFTAIVLRLPLEQKQFLLSQAHVTDLLAVESEILREELKMLSIIASTIRPPEDRHIFSRN</sequence>
<dbReference type="AlphaFoldDB" id="A0A2M8QAA3"/>
<comment type="caution">
    <text evidence="2">The sequence shown here is derived from an EMBL/GenBank/DDBJ whole genome shotgun (WGS) entry which is preliminary data.</text>
</comment>
<dbReference type="PANTHER" id="PTHR46732">
    <property type="entry name" value="ATP-DEPENDENT PROTEASE LA (LON) DOMAIN PROTEIN"/>
    <property type="match status" value="1"/>
</dbReference>
<feature type="domain" description="Lon N-terminal" evidence="1">
    <location>
        <begin position="25"/>
        <end position="215"/>
    </location>
</feature>
<dbReference type="EMBL" id="PGTN01000102">
    <property type="protein sequence ID" value="PJF46736.1"/>
    <property type="molecule type" value="Genomic_DNA"/>
</dbReference>
<evidence type="ECO:0000259" key="1">
    <source>
        <dbReference type="PROSITE" id="PS51787"/>
    </source>
</evidence>
<dbReference type="InterPro" id="IPR046336">
    <property type="entry name" value="Lon_prtase_N_sf"/>
</dbReference>
<dbReference type="PROSITE" id="PS51787">
    <property type="entry name" value="LON_N"/>
    <property type="match status" value="1"/>
</dbReference>